<evidence type="ECO:0000313" key="2">
    <source>
        <dbReference type="EMBL" id="CAF3544047.1"/>
    </source>
</evidence>
<proteinExistence type="predicted"/>
<dbReference type="EMBL" id="CAJNYV010003978">
    <property type="protein sequence ID" value="CAF3625068.1"/>
    <property type="molecule type" value="Genomic_DNA"/>
</dbReference>
<gene>
    <name evidence="1" type="ORF">FME351_LOCUS17350</name>
    <name evidence="3" type="ORF">KIK155_LOCUS22117</name>
    <name evidence="2" type="ORF">LUA448_LOCUS27611</name>
</gene>
<protein>
    <submittedName>
        <fullName evidence="2">Uncharacterized protein</fullName>
    </submittedName>
</protein>
<name>A0A818JTT6_9BILA</name>
<evidence type="ECO:0000313" key="3">
    <source>
        <dbReference type="EMBL" id="CAF3625068.1"/>
    </source>
</evidence>
<dbReference type="AlphaFoldDB" id="A0A818JTT6"/>
<reference evidence="2" key="1">
    <citation type="submission" date="2021-02" db="EMBL/GenBank/DDBJ databases">
        <authorList>
            <person name="Nowell W R."/>
        </authorList>
    </citation>
    <scope>NUCLEOTIDE SEQUENCE</scope>
</reference>
<sequence length="136" mass="16237">MIRRESLMIDIVAYLHRTSVEQIQKDLYGDRKEFKKRFGTKSVLKFENEVKRCMKEIEDGIHPTLASVAHNVPFILIHKLENNKYEKQLITDFFHDINKLNENEKIKDNNDINFVIMSRVSVKSEFKLMFLVIFFL</sequence>
<accession>A0A818JTT6</accession>
<dbReference type="Proteomes" id="UP000663833">
    <property type="component" value="Unassembled WGS sequence"/>
</dbReference>
<dbReference type="Proteomes" id="UP000663869">
    <property type="component" value="Unassembled WGS sequence"/>
</dbReference>
<comment type="caution">
    <text evidence="2">The sequence shown here is derived from an EMBL/GenBank/DDBJ whole genome shotgun (WGS) entry which is preliminary data.</text>
</comment>
<evidence type="ECO:0000313" key="1">
    <source>
        <dbReference type="EMBL" id="CAF3510647.1"/>
    </source>
</evidence>
<organism evidence="2 4">
    <name type="scientific">Rotaria socialis</name>
    <dbReference type="NCBI Taxonomy" id="392032"/>
    <lineage>
        <taxon>Eukaryota</taxon>
        <taxon>Metazoa</taxon>
        <taxon>Spiralia</taxon>
        <taxon>Gnathifera</taxon>
        <taxon>Rotifera</taxon>
        <taxon>Eurotatoria</taxon>
        <taxon>Bdelloidea</taxon>
        <taxon>Philodinida</taxon>
        <taxon>Philodinidae</taxon>
        <taxon>Rotaria</taxon>
    </lineage>
</organism>
<evidence type="ECO:0000313" key="4">
    <source>
        <dbReference type="Proteomes" id="UP000663833"/>
    </source>
</evidence>
<dbReference type="EMBL" id="CAJNYD010003816">
    <property type="protein sequence ID" value="CAF3544047.1"/>
    <property type="molecule type" value="Genomic_DNA"/>
</dbReference>
<dbReference type="EMBL" id="CAJNYU010002143">
    <property type="protein sequence ID" value="CAF3510647.1"/>
    <property type="molecule type" value="Genomic_DNA"/>
</dbReference>
<dbReference type="Proteomes" id="UP000663865">
    <property type="component" value="Unassembled WGS sequence"/>
</dbReference>